<dbReference type="Gene3D" id="1.10.287.160">
    <property type="entry name" value="HR1 repeat"/>
    <property type="match status" value="1"/>
</dbReference>
<dbReference type="SUPFAM" id="SSF109631">
    <property type="entry name" value="Transcriptional repressor TraM"/>
    <property type="match status" value="1"/>
</dbReference>
<dbReference type="OrthoDB" id="8246915at2"/>
<accession>A0A101KP83</accession>
<dbReference type="EMBL" id="LPWA01000137">
    <property type="protein sequence ID" value="KUM24391.1"/>
    <property type="molecule type" value="Genomic_DNA"/>
</dbReference>
<protein>
    <submittedName>
        <fullName evidence="1">Uncharacterized protein</fullName>
    </submittedName>
</protein>
<organism evidence="1 2">
    <name type="scientific">Rhizobium loti</name>
    <name type="common">Mesorhizobium loti</name>
    <dbReference type="NCBI Taxonomy" id="381"/>
    <lineage>
        <taxon>Bacteria</taxon>
        <taxon>Pseudomonadati</taxon>
        <taxon>Pseudomonadota</taxon>
        <taxon>Alphaproteobacteria</taxon>
        <taxon>Hyphomicrobiales</taxon>
        <taxon>Phyllobacteriaceae</taxon>
        <taxon>Mesorhizobium</taxon>
    </lineage>
</organism>
<dbReference type="AlphaFoldDB" id="A0A101KP83"/>
<dbReference type="Proteomes" id="UP000053176">
    <property type="component" value="Unassembled WGS sequence"/>
</dbReference>
<proteinExistence type="predicted"/>
<dbReference type="Pfam" id="PF09228">
    <property type="entry name" value="Prok-TraM"/>
    <property type="match status" value="1"/>
</dbReference>
<dbReference type="InterPro" id="IPR015309">
    <property type="entry name" value="Tscrpt_rep_TraM"/>
</dbReference>
<evidence type="ECO:0000313" key="1">
    <source>
        <dbReference type="EMBL" id="KUM24391.1"/>
    </source>
</evidence>
<sequence>MATDIGSDVKPDKISLRPVIGLTEGLSKGDLEQITIEAIRTHRRLRDAADTRCEEWRQTLSTEALDTVGPARIAYVVAMIEMHAQQAALSTLLDLLGHVPSVPAD</sequence>
<comment type="caution">
    <text evidence="1">The sequence shown here is derived from an EMBL/GenBank/DDBJ whole genome shotgun (WGS) entry which is preliminary data.</text>
</comment>
<evidence type="ECO:0000313" key="2">
    <source>
        <dbReference type="Proteomes" id="UP000053176"/>
    </source>
</evidence>
<dbReference type="GO" id="GO:0045892">
    <property type="term" value="P:negative regulation of DNA-templated transcription"/>
    <property type="evidence" value="ECO:0007669"/>
    <property type="project" value="InterPro"/>
</dbReference>
<name>A0A101KP83_RHILI</name>
<gene>
    <name evidence="1" type="ORF">AU467_30495</name>
</gene>
<reference evidence="1 2" key="1">
    <citation type="submission" date="2015-12" db="EMBL/GenBank/DDBJ databases">
        <title>Draft genome sequence of Mesorhizobium sp. UFLA 01-765, a multitolerant efficient symbiont and plant-growth promoting strain isolated from Zn-mining soil using Leucaena leucocephala as a trap plant.</title>
        <authorList>
            <person name="Rangel W.M."/>
            <person name="Thijs S."/>
            <person name="Longatti S.M."/>
            <person name="Moreira F.M."/>
            <person name="Weyens N."/>
            <person name="Vangronsveld J."/>
            <person name="Van Hamme J.D."/>
            <person name="Bottos E.M."/>
            <person name="Rineau F."/>
        </authorList>
    </citation>
    <scope>NUCLEOTIDE SEQUENCE [LARGE SCALE GENOMIC DNA]</scope>
    <source>
        <strain evidence="1 2">UFLA 01-765</strain>
    </source>
</reference>
<dbReference type="InterPro" id="IPR036336">
    <property type="entry name" value="Tscrpt_rep_TraM_sf"/>
</dbReference>